<evidence type="ECO:0000313" key="1">
    <source>
        <dbReference type="EMBL" id="GAA1080458.1"/>
    </source>
</evidence>
<keyword evidence="2" id="KW-1185">Reference proteome</keyword>
<comment type="caution">
    <text evidence="1">The sequence shown here is derived from an EMBL/GenBank/DDBJ whole genome shotgun (WGS) entry which is preliminary data.</text>
</comment>
<accession>A0ABN1TFE5</accession>
<proteinExistence type="predicted"/>
<sequence length="83" mass="8789">MVILLIVECLPSEVFDLESASAQALELSLSAAKDDELCAQLDESQDVHGLELRAMPTLEGKADKFLGGATSLSVVVAKQGRCL</sequence>
<name>A0ABN1TFE5_9ACTN</name>
<reference evidence="1 2" key="1">
    <citation type="journal article" date="2019" name="Int. J. Syst. Evol. Microbiol.">
        <title>The Global Catalogue of Microorganisms (GCM) 10K type strain sequencing project: providing services to taxonomists for standard genome sequencing and annotation.</title>
        <authorList>
            <consortium name="The Broad Institute Genomics Platform"/>
            <consortium name="The Broad Institute Genome Sequencing Center for Infectious Disease"/>
            <person name="Wu L."/>
            <person name="Ma J."/>
        </authorList>
    </citation>
    <scope>NUCLEOTIDE SEQUENCE [LARGE SCALE GENOMIC DNA]</scope>
    <source>
        <strain evidence="1 2">JCM 11445</strain>
    </source>
</reference>
<dbReference type="EMBL" id="BAAAIE010000772">
    <property type="protein sequence ID" value="GAA1080458.1"/>
    <property type="molecule type" value="Genomic_DNA"/>
</dbReference>
<protein>
    <submittedName>
        <fullName evidence="1">Uncharacterized protein</fullName>
    </submittedName>
</protein>
<gene>
    <name evidence="1" type="ORF">GCM10009576_099810</name>
</gene>
<evidence type="ECO:0000313" key="2">
    <source>
        <dbReference type="Proteomes" id="UP001500033"/>
    </source>
</evidence>
<organism evidence="1 2">
    <name type="scientific">Streptomyces rhizosphaericus</name>
    <dbReference type="NCBI Taxonomy" id="114699"/>
    <lineage>
        <taxon>Bacteria</taxon>
        <taxon>Bacillati</taxon>
        <taxon>Actinomycetota</taxon>
        <taxon>Actinomycetes</taxon>
        <taxon>Kitasatosporales</taxon>
        <taxon>Streptomycetaceae</taxon>
        <taxon>Streptomyces</taxon>
        <taxon>Streptomyces violaceusniger group</taxon>
    </lineage>
</organism>
<dbReference type="Proteomes" id="UP001500033">
    <property type="component" value="Unassembled WGS sequence"/>
</dbReference>